<name>A0A543HGX8_9MICO</name>
<evidence type="ECO:0000256" key="1">
    <source>
        <dbReference type="SAM" id="MobiDB-lite"/>
    </source>
</evidence>
<organism evidence="2 3">
    <name type="scientific">Klugiella xanthotipulae</name>
    <dbReference type="NCBI Taxonomy" id="244735"/>
    <lineage>
        <taxon>Bacteria</taxon>
        <taxon>Bacillati</taxon>
        <taxon>Actinomycetota</taxon>
        <taxon>Actinomycetes</taxon>
        <taxon>Micrococcales</taxon>
        <taxon>Microbacteriaceae</taxon>
        <taxon>Klugiella</taxon>
    </lineage>
</organism>
<protein>
    <recommendedName>
        <fullName evidence="4">Quercetin dioxygenase-like cupin family protein</fullName>
    </recommendedName>
</protein>
<accession>A0A543HGX8</accession>
<dbReference type="Proteomes" id="UP000318331">
    <property type="component" value="Unassembled WGS sequence"/>
</dbReference>
<comment type="caution">
    <text evidence="2">The sequence shown here is derived from an EMBL/GenBank/DDBJ whole genome shotgun (WGS) entry which is preliminary data.</text>
</comment>
<keyword evidence="3" id="KW-1185">Reference proteome</keyword>
<reference evidence="2 3" key="1">
    <citation type="submission" date="2019-06" db="EMBL/GenBank/DDBJ databases">
        <title>Sequencing the genomes of 1000 actinobacteria strains.</title>
        <authorList>
            <person name="Klenk H.-P."/>
        </authorList>
    </citation>
    <scope>NUCLEOTIDE SEQUENCE [LARGE SCALE GENOMIC DNA]</scope>
    <source>
        <strain evidence="2 3">DSM 18031</strain>
    </source>
</reference>
<dbReference type="InterPro" id="IPR014710">
    <property type="entry name" value="RmlC-like_jellyroll"/>
</dbReference>
<evidence type="ECO:0000313" key="3">
    <source>
        <dbReference type="Proteomes" id="UP000318331"/>
    </source>
</evidence>
<dbReference type="Gene3D" id="2.60.120.10">
    <property type="entry name" value="Jelly Rolls"/>
    <property type="match status" value="1"/>
</dbReference>
<dbReference type="PANTHER" id="PTHR43698">
    <property type="entry name" value="RIBD C-TERMINAL DOMAIN CONTAINING PROTEIN"/>
    <property type="match status" value="1"/>
</dbReference>
<proteinExistence type="predicted"/>
<evidence type="ECO:0008006" key="4">
    <source>
        <dbReference type="Google" id="ProtNLM"/>
    </source>
</evidence>
<evidence type="ECO:0000313" key="2">
    <source>
        <dbReference type="EMBL" id="TQM57584.1"/>
    </source>
</evidence>
<gene>
    <name evidence="2" type="ORF">FB466_2578</name>
</gene>
<dbReference type="SUPFAM" id="SSF51182">
    <property type="entry name" value="RmlC-like cupins"/>
    <property type="match status" value="1"/>
</dbReference>
<dbReference type="AlphaFoldDB" id="A0A543HGX8"/>
<sequence length="134" mass="14723">MKANPKQPTTAGFTEMFTGDVHFDVIAQSEPPSRLRVNTVRFAPGARTAWHRHANGQTLHVTDGRGLVQSRCGELIEMRPEAPSTGHPGSGAGTGRLRRTLWGTWRCESHSARARTGQKLSGGEHVSETEYPRH</sequence>
<feature type="compositionally biased region" description="Basic and acidic residues" evidence="1">
    <location>
        <begin position="125"/>
        <end position="134"/>
    </location>
</feature>
<feature type="region of interest" description="Disordered" evidence="1">
    <location>
        <begin position="112"/>
        <end position="134"/>
    </location>
</feature>
<dbReference type="RefSeq" id="WP_211344833.1">
    <property type="nucleotide sequence ID" value="NZ_BAAAYS010000015.1"/>
</dbReference>
<dbReference type="EMBL" id="VFPN01000004">
    <property type="protein sequence ID" value="TQM57584.1"/>
    <property type="molecule type" value="Genomic_DNA"/>
</dbReference>
<dbReference type="PANTHER" id="PTHR43698:SF1">
    <property type="entry name" value="BLL4564 PROTEIN"/>
    <property type="match status" value="1"/>
</dbReference>
<dbReference type="InterPro" id="IPR011051">
    <property type="entry name" value="RmlC_Cupin_sf"/>
</dbReference>